<dbReference type="GeneID" id="111133518"/>
<dbReference type="RefSeq" id="XP_022337690.1">
    <property type="nucleotide sequence ID" value="XM_022481982.1"/>
</dbReference>
<dbReference type="AlphaFoldDB" id="A0A8B8EC44"/>
<name>A0A8B8EC44_CRAVI</name>
<reference evidence="5" key="1">
    <citation type="submission" date="2025-08" db="UniProtKB">
        <authorList>
            <consortium name="RefSeq"/>
        </authorList>
    </citation>
    <scope>IDENTIFICATION</scope>
    <source>
        <tissue evidence="5">Whole sample</tissue>
    </source>
</reference>
<sequence>MPPLYGASRECTNHMNYMMCYFCAPDQVNWYHKDMDRKVHVCTDFCKSVYHHCQEALFEGTRIGDIYQNGTSFCEAQNYHVIDGKQNCFKFDRSVFDHGNKINSIKTWLVVLMLTFGRYWTLV</sequence>
<keyword evidence="2" id="KW-1015">Disulfide bond</keyword>
<accession>A0A8B8EC44</accession>
<evidence type="ECO:0000259" key="3">
    <source>
        <dbReference type="Pfam" id="PF03024"/>
    </source>
</evidence>
<organism evidence="4 5">
    <name type="scientific">Crassostrea virginica</name>
    <name type="common">Eastern oyster</name>
    <dbReference type="NCBI Taxonomy" id="6565"/>
    <lineage>
        <taxon>Eukaryota</taxon>
        <taxon>Metazoa</taxon>
        <taxon>Spiralia</taxon>
        <taxon>Lophotrochozoa</taxon>
        <taxon>Mollusca</taxon>
        <taxon>Bivalvia</taxon>
        <taxon>Autobranchia</taxon>
        <taxon>Pteriomorphia</taxon>
        <taxon>Ostreida</taxon>
        <taxon>Ostreoidea</taxon>
        <taxon>Ostreidae</taxon>
        <taxon>Crassostrea</taxon>
    </lineage>
</organism>
<gene>
    <name evidence="5" type="primary">LOC111133518</name>
</gene>
<evidence type="ECO:0000313" key="5">
    <source>
        <dbReference type="RefSeq" id="XP_022337690.1"/>
    </source>
</evidence>
<evidence type="ECO:0000256" key="1">
    <source>
        <dbReference type="ARBA" id="ARBA00022729"/>
    </source>
</evidence>
<dbReference type="Pfam" id="PF03024">
    <property type="entry name" value="Folate_rec"/>
    <property type="match status" value="1"/>
</dbReference>
<keyword evidence="1" id="KW-0732">Signal</keyword>
<proteinExistence type="predicted"/>
<dbReference type="OrthoDB" id="5982264at2759"/>
<dbReference type="Proteomes" id="UP000694844">
    <property type="component" value="Chromosome 5"/>
</dbReference>
<dbReference type="InterPro" id="IPR018143">
    <property type="entry name" value="Folate_rcpt-like"/>
</dbReference>
<feature type="domain" description="Folate receptor-like" evidence="3">
    <location>
        <begin position="7"/>
        <end position="93"/>
    </location>
</feature>
<dbReference type="KEGG" id="cvn:111133518"/>
<evidence type="ECO:0000313" key="4">
    <source>
        <dbReference type="Proteomes" id="UP000694844"/>
    </source>
</evidence>
<evidence type="ECO:0000256" key="2">
    <source>
        <dbReference type="ARBA" id="ARBA00023157"/>
    </source>
</evidence>
<keyword evidence="4" id="KW-1185">Reference proteome</keyword>
<protein>
    <submittedName>
        <fullName evidence="5">Uncharacterized protein LOC111133518</fullName>
    </submittedName>
</protein>